<sequence>MTSVDARLDQLRGSVPPLSYTARTVAALAANPGCSRRAVLDAAGADKAKIAECAGFPQQSGASQSPFALRRGAVFEAEVKSGGGADVIRLLREKAGLPLPEVSHAVLEEVGGSADLELRWRRTRALLLRAARHPDDAGTLYDHPMLRLEIGGHRAYLEPDVIAFQAAGRFHVIEVKSFALIDGQADEESVQAAALQAAVYIIALQDLFAAESVPAGIVSTDAILVTPEDFTPRATAAFLDVRKQIAILRRQLARMARIGILLEGLPPGLTLDLRLGPDGTPGRPRSEIAAALEAIDARYVPRCLKTCELAAFCRDEARAAGAVSVLGAAARDDLGGLDTIGTALALARGTRQPSADQADITWALRHAMSIASALEGGAA</sequence>
<dbReference type="AlphaFoldDB" id="A0A6P2C692"/>
<name>A0A6P2C692_9ACTN</name>
<protein>
    <recommendedName>
        <fullName evidence="3">Secreted protein</fullName>
    </recommendedName>
</protein>
<dbReference type="RefSeq" id="WP_145852740.1">
    <property type="nucleotide sequence ID" value="NZ_RPFW01000002.1"/>
</dbReference>
<comment type="caution">
    <text evidence="1">The sequence shown here is derived from an EMBL/GenBank/DDBJ whole genome shotgun (WGS) entry which is preliminary data.</text>
</comment>
<organism evidence="1 2">
    <name type="scientific">Trebonia kvetii</name>
    <dbReference type="NCBI Taxonomy" id="2480626"/>
    <lineage>
        <taxon>Bacteria</taxon>
        <taxon>Bacillati</taxon>
        <taxon>Actinomycetota</taxon>
        <taxon>Actinomycetes</taxon>
        <taxon>Streptosporangiales</taxon>
        <taxon>Treboniaceae</taxon>
        <taxon>Trebonia</taxon>
    </lineage>
</organism>
<proteinExistence type="predicted"/>
<dbReference type="OrthoDB" id="3366489at2"/>
<dbReference type="Proteomes" id="UP000460272">
    <property type="component" value="Unassembled WGS sequence"/>
</dbReference>
<reference evidence="1 2" key="1">
    <citation type="submission" date="2018-11" db="EMBL/GenBank/DDBJ databases">
        <title>Trebonia kvetii gen.nov., sp.nov., a novel acidophilic actinobacterium, and proposal of the new actinobacterial family Treboniaceae fam. nov.</title>
        <authorList>
            <person name="Rapoport D."/>
            <person name="Sagova-Mareckova M."/>
            <person name="Sedlacek I."/>
            <person name="Provaznik J."/>
            <person name="Kralova S."/>
            <person name="Pavlinic D."/>
            <person name="Benes V."/>
            <person name="Kopecky J."/>
        </authorList>
    </citation>
    <scope>NUCLEOTIDE SEQUENCE [LARGE SCALE GENOMIC DNA]</scope>
    <source>
        <strain evidence="1 2">15Tr583</strain>
    </source>
</reference>
<evidence type="ECO:0008006" key="3">
    <source>
        <dbReference type="Google" id="ProtNLM"/>
    </source>
</evidence>
<dbReference type="EMBL" id="RPFW01000002">
    <property type="protein sequence ID" value="TVZ05033.1"/>
    <property type="molecule type" value="Genomic_DNA"/>
</dbReference>
<evidence type="ECO:0000313" key="1">
    <source>
        <dbReference type="EMBL" id="TVZ05033.1"/>
    </source>
</evidence>
<accession>A0A6P2C692</accession>
<keyword evidence="2" id="KW-1185">Reference proteome</keyword>
<evidence type="ECO:0000313" key="2">
    <source>
        <dbReference type="Proteomes" id="UP000460272"/>
    </source>
</evidence>
<gene>
    <name evidence="1" type="ORF">EAS64_10455</name>
</gene>